<feature type="transmembrane region" description="Helical" evidence="15">
    <location>
        <begin position="739"/>
        <end position="764"/>
    </location>
</feature>
<dbReference type="InterPro" id="IPR018303">
    <property type="entry name" value="ATPase_P-typ_P_site"/>
</dbReference>
<dbReference type="Proteomes" id="UP000824260">
    <property type="component" value="Unassembled WGS sequence"/>
</dbReference>
<evidence type="ECO:0000256" key="5">
    <source>
        <dbReference type="ARBA" id="ARBA00022568"/>
    </source>
</evidence>
<feature type="transmembrane region" description="Helical" evidence="15">
    <location>
        <begin position="845"/>
        <end position="863"/>
    </location>
</feature>
<keyword evidence="6 15" id="KW-0812">Transmembrane</keyword>
<keyword evidence="11" id="KW-1278">Translocase</keyword>
<comment type="caution">
    <text evidence="17">The sequence shown here is derived from an EMBL/GenBank/DDBJ whole genome shotgun (WGS) entry which is preliminary data.</text>
</comment>
<dbReference type="InterPro" id="IPR044492">
    <property type="entry name" value="P_typ_ATPase_HD_dom"/>
</dbReference>
<evidence type="ECO:0000256" key="3">
    <source>
        <dbReference type="ARBA" id="ARBA00012790"/>
    </source>
</evidence>
<feature type="transmembrane region" description="Helical" evidence="15">
    <location>
        <begin position="282"/>
        <end position="305"/>
    </location>
</feature>
<evidence type="ECO:0000256" key="2">
    <source>
        <dbReference type="ARBA" id="ARBA00005675"/>
    </source>
</evidence>
<dbReference type="SFLD" id="SFLDS00003">
    <property type="entry name" value="Haloacid_Dehalogenase"/>
    <property type="match status" value="1"/>
</dbReference>
<evidence type="ECO:0000256" key="15">
    <source>
        <dbReference type="SAM" id="Phobius"/>
    </source>
</evidence>
<dbReference type="SUPFAM" id="SSF81665">
    <property type="entry name" value="Calcium ATPase, transmembrane domain M"/>
    <property type="match status" value="1"/>
</dbReference>
<evidence type="ECO:0000259" key="16">
    <source>
        <dbReference type="SMART" id="SM00831"/>
    </source>
</evidence>
<dbReference type="GO" id="GO:0005886">
    <property type="term" value="C:plasma membrane"/>
    <property type="evidence" value="ECO:0007669"/>
    <property type="project" value="UniProtKB-SubCell"/>
</dbReference>
<dbReference type="Gene3D" id="3.40.1110.10">
    <property type="entry name" value="Calcium-transporting ATPase, cytoplasmic domain N"/>
    <property type="match status" value="1"/>
</dbReference>
<dbReference type="NCBIfam" id="TIGR01494">
    <property type="entry name" value="ATPase_P-type"/>
    <property type="match status" value="4"/>
</dbReference>
<dbReference type="EMBL" id="DVFZ01000090">
    <property type="protein sequence ID" value="HIQ83242.1"/>
    <property type="molecule type" value="Genomic_DNA"/>
</dbReference>
<dbReference type="Gene3D" id="2.70.150.10">
    <property type="entry name" value="Calcium-transporting ATPase, cytoplasmic transduction domain A"/>
    <property type="match status" value="1"/>
</dbReference>
<reference evidence="17" key="2">
    <citation type="journal article" date="2021" name="PeerJ">
        <title>Extensive microbial diversity within the chicken gut microbiome revealed by metagenomics and culture.</title>
        <authorList>
            <person name="Gilroy R."/>
            <person name="Ravi A."/>
            <person name="Getino M."/>
            <person name="Pursley I."/>
            <person name="Horton D.L."/>
            <person name="Alikhan N.F."/>
            <person name="Baker D."/>
            <person name="Gharbi K."/>
            <person name="Hall N."/>
            <person name="Watson M."/>
            <person name="Adriaenssens E.M."/>
            <person name="Foster-Nyarko E."/>
            <person name="Jarju S."/>
            <person name="Secka A."/>
            <person name="Antonio M."/>
            <person name="Oren A."/>
            <person name="Chaudhuri R.R."/>
            <person name="La Ragione R."/>
            <person name="Hildebrand F."/>
            <person name="Pallen M.J."/>
        </authorList>
    </citation>
    <scope>NUCLEOTIDE SEQUENCE</scope>
    <source>
        <strain evidence="17">ChiSjej6B24-2974</strain>
    </source>
</reference>
<comment type="catalytic activity">
    <reaction evidence="14">
        <text>Ca(2+)(in) + ATP + H2O = Ca(2+)(out) + ADP + phosphate + H(+)</text>
        <dbReference type="Rhea" id="RHEA:18105"/>
        <dbReference type="ChEBI" id="CHEBI:15377"/>
        <dbReference type="ChEBI" id="CHEBI:15378"/>
        <dbReference type="ChEBI" id="CHEBI:29108"/>
        <dbReference type="ChEBI" id="CHEBI:30616"/>
        <dbReference type="ChEBI" id="CHEBI:43474"/>
        <dbReference type="ChEBI" id="CHEBI:456216"/>
        <dbReference type="EC" id="7.2.2.10"/>
    </reaction>
</comment>
<keyword evidence="13 15" id="KW-0472">Membrane</keyword>
<dbReference type="SFLD" id="SFLDF00027">
    <property type="entry name" value="p-type_atpase"/>
    <property type="match status" value="1"/>
</dbReference>
<evidence type="ECO:0000256" key="7">
    <source>
        <dbReference type="ARBA" id="ARBA00022723"/>
    </source>
</evidence>
<dbReference type="GO" id="GO:0140352">
    <property type="term" value="P:export from cell"/>
    <property type="evidence" value="ECO:0007669"/>
    <property type="project" value="UniProtKB-ARBA"/>
</dbReference>
<evidence type="ECO:0000256" key="14">
    <source>
        <dbReference type="ARBA" id="ARBA00048694"/>
    </source>
</evidence>
<evidence type="ECO:0000256" key="1">
    <source>
        <dbReference type="ARBA" id="ARBA00004651"/>
    </source>
</evidence>
<evidence type="ECO:0000256" key="11">
    <source>
        <dbReference type="ARBA" id="ARBA00022967"/>
    </source>
</evidence>
<dbReference type="CDD" id="cd02089">
    <property type="entry name" value="P-type_ATPase_Ca_prok"/>
    <property type="match status" value="1"/>
</dbReference>
<dbReference type="InterPro" id="IPR008250">
    <property type="entry name" value="ATPase_P-typ_transduc_dom_A_sf"/>
</dbReference>
<dbReference type="InterPro" id="IPR023299">
    <property type="entry name" value="ATPase_P-typ_cyto_dom_N"/>
</dbReference>
<dbReference type="SMART" id="SM00831">
    <property type="entry name" value="Cation_ATPase_N"/>
    <property type="match status" value="1"/>
</dbReference>
<feature type="transmembrane region" description="Helical" evidence="15">
    <location>
        <begin position="84"/>
        <end position="103"/>
    </location>
</feature>
<keyword evidence="4" id="KW-1003">Cell membrane</keyword>
<dbReference type="InterPro" id="IPR006408">
    <property type="entry name" value="P-type_ATPase_IIB"/>
</dbReference>
<feature type="transmembrane region" description="Helical" evidence="15">
    <location>
        <begin position="671"/>
        <end position="693"/>
    </location>
</feature>
<dbReference type="EC" id="7.2.2.10" evidence="3"/>
<evidence type="ECO:0000256" key="13">
    <source>
        <dbReference type="ARBA" id="ARBA00023136"/>
    </source>
</evidence>
<gene>
    <name evidence="17" type="ORF">IAA52_09090</name>
</gene>
<evidence type="ECO:0000256" key="12">
    <source>
        <dbReference type="ARBA" id="ARBA00022989"/>
    </source>
</evidence>
<dbReference type="FunFam" id="3.40.50.1000:FF:000028">
    <property type="entry name" value="Calcium-transporting P-type ATPase, putative"/>
    <property type="match status" value="1"/>
</dbReference>
<evidence type="ECO:0000313" key="17">
    <source>
        <dbReference type="EMBL" id="HIQ83242.1"/>
    </source>
</evidence>
<dbReference type="Pfam" id="PF00122">
    <property type="entry name" value="E1-E2_ATPase"/>
    <property type="match status" value="1"/>
</dbReference>
<keyword evidence="12 15" id="KW-1133">Transmembrane helix</keyword>
<dbReference type="GO" id="GO:0005388">
    <property type="term" value="F:P-type calcium transporter activity"/>
    <property type="evidence" value="ECO:0007669"/>
    <property type="project" value="UniProtKB-EC"/>
</dbReference>
<keyword evidence="5" id="KW-0813">Transport</keyword>
<sequence length="873" mass="93974">MNFYTEPLDDLRKHFGTDAQKGLNEAQLDQARAKYGKNVLREQKKPSLLARFLSQFKDTMIIILIIAAIISFFVAAQSGEAREFLEPALILAIVILNAIMGMLQESKAEKAMEALKSMSAPHARVVRNGREAVIDASELVPGDVILVEAGDFVPADARLIESASLKSEESALTGESVPVEKNAQATVEENAPLGDRVNMLYSGCSVTYGRGRAIVTATGMDTEMGRIAGLLESADDTQTPLQHKLARLGKLLGIVAIAACAVIFVIGLLNKIPVLEIFMTSVSLAVSAIPEGLPAIVTVVLSIGIQRMARKNAIIRRLPAVETLGSASIICSDKTGTLTQNRMTLTRAYAVGGRGIEELTPNCSNEVRRLLSYATLCCDASIEMENGKEKHIGDPTETAIVAAAAKNGITKAALNRKYPRLAEIPFDSDRKLMTTVHKIDGQLYAIVKGAFDVIEERCVPGGCPQEADDIVNDMSQQALRVLAVATKKLDRVPENPTSEALETGLTLIGLVGMIDPPRPEVREAVKICRQAGITPVMITGDHVVTAAAISRELGILVEGNEAMTGVELASLSDEELAARVRNISVYARVSPEDKIRIVRAWQSQGEIVSMTGDGVNDAPALKAADIGCAMGITGTDVAKGAADMTLTDDNFTTIVDAVREGRGIYDNIKKVVGFLLGTNIGEIICVFVAMLLWHRTPLLSMQLLLINLATDSLPAIALGMEPVERDVMEHKPRPRSESLFANGYGLQIALQGLMFGLLTLIAYWLGEHQTGRIEGGQTMAFMVLALSQVVQAFNMRSTHSLFKIGPFSNSKLNWAALASTALVALVTFVPPVRSAFGLIVLPGSLYIWALVLILCPLLVMEAAKALDFIKHRH</sequence>
<dbReference type="Pfam" id="PF00690">
    <property type="entry name" value="Cation_ATPase_N"/>
    <property type="match status" value="1"/>
</dbReference>
<feature type="transmembrane region" description="Helical" evidence="15">
    <location>
        <begin position="776"/>
        <end position="793"/>
    </location>
</feature>
<dbReference type="Pfam" id="PF00689">
    <property type="entry name" value="Cation_ATPase_C"/>
    <property type="match status" value="1"/>
</dbReference>
<evidence type="ECO:0000256" key="10">
    <source>
        <dbReference type="ARBA" id="ARBA00022840"/>
    </source>
</evidence>
<dbReference type="InterPro" id="IPR023214">
    <property type="entry name" value="HAD_sf"/>
</dbReference>
<feature type="transmembrane region" description="Helical" evidence="15">
    <location>
        <begin position="59"/>
        <end position="78"/>
    </location>
</feature>
<organism evidence="17 18">
    <name type="scientific">Candidatus Pullichristensenella stercorigallinarum</name>
    <dbReference type="NCBI Taxonomy" id="2840909"/>
    <lineage>
        <taxon>Bacteria</taxon>
        <taxon>Bacillati</taxon>
        <taxon>Bacillota</taxon>
        <taxon>Clostridia</taxon>
        <taxon>Candidatus Pullichristensenella</taxon>
    </lineage>
</organism>
<comment type="similarity">
    <text evidence="2">Belongs to the cation transport ATPase (P-type) (TC 3.A.3) family. Type IIA subfamily.</text>
</comment>
<dbReference type="SUPFAM" id="SSF81653">
    <property type="entry name" value="Calcium ATPase, transduction domain A"/>
    <property type="match status" value="1"/>
</dbReference>
<dbReference type="InterPro" id="IPR006068">
    <property type="entry name" value="ATPase_P-typ_cation-transptr_C"/>
</dbReference>
<dbReference type="InterPro" id="IPR036412">
    <property type="entry name" value="HAD-like_sf"/>
</dbReference>
<accession>A0A9D1CWN0</accession>
<name>A0A9D1CWN0_9FIRM</name>
<feature type="transmembrane region" description="Helical" evidence="15">
    <location>
        <begin position="814"/>
        <end position="833"/>
    </location>
</feature>
<comment type="subcellular location">
    <subcellularLocation>
        <location evidence="1">Cell membrane</location>
        <topology evidence="1">Multi-pass membrane protein</topology>
    </subcellularLocation>
</comment>
<feature type="domain" description="Cation-transporting P-type ATPase N-terminal" evidence="16">
    <location>
        <begin position="2"/>
        <end position="76"/>
    </location>
</feature>
<keyword evidence="7" id="KW-0479">Metal-binding</keyword>
<dbReference type="FunFam" id="3.40.50.1000:FF:000001">
    <property type="entry name" value="Phospholipid-transporting ATPase IC"/>
    <property type="match status" value="1"/>
</dbReference>
<dbReference type="PRINTS" id="PR00119">
    <property type="entry name" value="CATATPASE"/>
</dbReference>
<evidence type="ECO:0000256" key="6">
    <source>
        <dbReference type="ARBA" id="ARBA00022692"/>
    </source>
</evidence>
<dbReference type="InterPro" id="IPR001757">
    <property type="entry name" value="P_typ_ATPase"/>
</dbReference>
<dbReference type="SFLD" id="SFLDG00002">
    <property type="entry name" value="C1.7:_P-type_atpase_like"/>
    <property type="match status" value="1"/>
</dbReference>
<dbReference type="GO" id="GO:0016887">
    <property type="term" value="F:ATP hydrolysis activity"/>
    <property type="evidence" value="ECO:0007669"/>
    <property type="project" value="InterPro"/>
</dbReference>
<dbReference type="GO" id="GO:0005524">
    <property type="term" value="F:ATP binding"/>
    <property type="evidence" value="ECO:0007669"/>
    <property type="project" value="UniProtKB-KW"/>
</dbReference>
<dbReference type="PROSITE" id="PS00154">
    <property type="entry name" value="ATPASE_E1_E2"/>
    <property type="match status" value="1"/>
</dbReference>
<dbReference type="SUPFAM" id="SSF56784">
    <property type="entry name" value="HAD-like"/>
    <property type="match status" value="1"/>
</dbReference>
<reference evidence="17" key="1">
    <citation type="submission" date="2020-10" db="EMBL/GenBank/DDBJ databases">
        <authorList>
            <person name="Gilroy R."/>
        </authorList>
    </citation>
    <scope>NUCLEOTIDE SEQUENCE</scope>
    <source>
        <strain evidence="17">ChiSjej6B24-2974</strain>
    </source>
</reference>
<dbReference type="Gene3D" id="1.20.1110.10">
    <property type="entry name" value="Calcium-transporting ATPase, transmembrane domain"/>
    <property type="match status" value="1"/>
</dbReference>
<dbReference type="InterPro" id="IPR059000">
    <property type="entry name" value="ATPase_P-type_domA"/>
</dbReference>
<evidence type="ECO:0000256" key="9">
    <source>
        <dbReference type="ARBA" id="ARBA00022837"/>
    </source>
</evidence>
<evidence type="ECO:0000256" key="4">
    <source>
        <dbReference type="ARBA" id="ARBA00022475"/>
    </source>
</evidence>
<keyword evidence="5" id="KW-0406">Ion transport</keyword>
<dbReference type="PANTHER" id="PTHR42861">
    <property type="entry name" value="CALCIUM-TRANSPORTING ATPASE"/>
    <property type="match status" value="1"/>
</dbReference>
<dbReference type="GO" id="GO:0046872">
    <property type="term" value="F:metal ion binding"/>
    <property type="evidence" value="ECO:0007669"/>
    <property type="project" value="UniProtKB-KW"/>
</dbReference>
<dbReference type="InterPro" id="IPR023298">
    <property type="entry name" value="ATPase_P-typ_TM_dom_sf"/>
</dbReference>
<proteinExistence type="inferred from homology"/>
<keyword evidence="8" id="KW-0547">Nucleotide-binding</keyword>
<keyword evidence="10" id="KW-0067">ATP-binding</keyword>
<dbReference type="PRINTS" id="PR00120">
    <property type="entry name" value="HATPASE"/>
</dbReference>
<protein>
    <recommendedName>
        <fullName evidence="3">P-type Ca(2+) transporter</fullName>
        <ecNumber evidence="3">7.2.2.10</ecNumber>
    </recommendedName>
</protein>
<dbReference type="AlphaFoldDB" id="A0A9D1CWN0"/>
<dbReference type="InterPro" id="IPR004014">
    <property type="entry name" value="ATPase_P-typ_cation-transptr_N"/>
</dbReference>
<keyword evidence="9" id="KW-0106">Calcium</keyword>
<keyword evidence="5" id="KW-0109">Calcium transport</keyword>
<evidence type="ECO:0000313" key="18">
    <source>
        <dbReference type="Proteomes" id="UP000824260"/>
    </source>
</evidence>
<dbReference type="NCBIfam" id="TIGR01517">
    <property type="entry name" value="ATPase-IIB_Ca"/>
    <property type="match status" value="1"/>
</dbReference>
<dbReference type="FunFam" id="2.70.150.10:FF:000016">
    <property type="entry name" value="Calcium-transporting P-type ATPase putative"/>
    <property type="match status" value="1"/>
</dbReference>
<dbReference type="Gene3D" id="3.40.50.1000">
    <property type="entry name" value="HAD superfamily/HAD-like"/>
    <property type="match status" value="1"/>
</dbReference>
<evidence type="ECO:0000256" key="8">
    <source>
        <dbReference type="ARBA" id="ARBA00022741"/>
    </source>
</evidence>
<dbReference type="Pfam" id="PF13246">
    <property type="entry name" value="Cation_ATPase"/>
    <property type="match status" value="1"/>
</dbReference>
<feature type="transmembrane region" description="Helical" evidence="15">
    <location>
        <begin position="251"/>
        <end position="270"/>
    </location>
</feature>